<dbReference type="Pfam" id="PF01553">
    <property type="entry name" value="Acyltransferase"/>
    <property type="match status" value="1"/>
</dbReference>
<dbReference type="InterPro" id="IPR045252">
    <property type="entry name" value="LPCAT1-like"/>
</dbReference>
<dbReference type="SUPFAM" id="SSF69593">
    <property type="entry name" value="Glycerol-3-phosphate (1)-acyltransferase"/>
    <property type="match status" value="1"/>
</dbReference>
<evidence type="ECO:0000256" key="11">
    <source>
        <dbReference type="ARBA" id="ARBA00023264"/>
    </source>
</evidence>
<name>A0A7J6MZV2_PERCH</name>
<feature type="transmembrane region" description="Helical" evidence="13">
    <location>
        <begin position="73"/>
        <end position="95"/>
    </location>
</feature>
<dbReference type="AlphaFoldDB" id="A0A7J6MZV2"/>
<keyword evidence="5 15" id="KW-0808">Transferase</keyword>
<evidence type="ECO:0000256" key="10">
    <source>
        <dbReference type="ARBA" id="ARBA00023209"/>
    </source>
</evidence>
<evidence type="ECO:0000313" key="16">
    <source>
        <dbReference type="Proteomes" id="UP000591131"/>
    </source>
</evidence>
<keyword evidence="9 13" id="KW-0472">Membrane</keyword>
<feature type="transmembrane region" description="Helical" evidence="13">
    <location>
        <begin position="12"/>
        <end position="36"/>
    </location>
</feature>
<keyword evidence="10" id="KW-0594">Phospholipid biosynthesis</keyword>
<reference evidence="15 16" key="1">
    <citation type="submission" date="2020-04" db="EMBL/GenBank/DDBJ databases">
        <title>Perkinsus chesapeaki whole genome sequence.</title>
        <authorList>
            <person name="Bogema D.R."/>
        </authorList>
    </citation>
    <scope>NUCLEOTIDE SEQUENCE [LARGE SCALE GENOMIC DNA]</scope>
    <source>
        <strain evidence="15">ATCC PRA-425</strain>
    </source>
</reference>
<comment type="subcellular location">
    <subcellularLocation>
        <location evidence="1">Membrane</location>
    </subcellularLocation>
</comment>
<dbReference type="PANTHER" id="PTHR23063:SF52">
    <property type="entry name" value="LYSOPHOSPHATIDYLCHOLINE ACYLTRANSFERASE"/>
    <property type="match status" value="1"/>
</dbReference>
<keyword evidence="16" id="KW-1185">Reference proteome</keyword>
<evidence type="ECO:0000313" key="15">
    <source>
        <dbReference type="EMBL" id="KAF4677152.1"/>
    </source>
</evidence>
<evidence type="ECO:0000256" key="5">
    <source>
        <dbReference type="ARBA" id="ARBA00022679"/>
    </source>
</evidence>
<dbReference type="EMBL" id="JAAPAO010000019">
    <property type="protein sequence ID" value="KAF4677152.1"/>
    <property type="molecule type" value="Genomic_DNA"/>
</dbReference>
<proteinExistence type="inferred from homology"/>
<dbReference type="OrthoDB" id="272512at2759"/>
<keyword evidence="4" id="KW-0444">Lipid biosynthesis</keyword>
<evidence type="ECO:0000256" key="1">
    <source>
        <dbReference type="ARBA" id="ARBA00004370"/>
    </source>
</evidence>
<dbReference type="GO" id="GO:0008374">
    <property type="term" value="F:O-acyltransferase activity"/>
    <property type="evidence" value="ECO:0007669"/>
    <property type="project" value="InterPro"/>
</dbReference>
<comment type="caution">
    <text evidence="15">The sequence shown here is derived from an EMBL/GenBank/DDBJ whole genome shotgun (WGS) entry which is preliminary data.</text>
</comment>
<keyword evidence="6 13" id="KW-0812">Transmembrane</keyword>
<evidence type="ECO:0000259" key="14">
    <source>
        <dbReference type="SMART" id="SM00563"/>
    </source>
</evidence>
<organism evidence="15 16">
    <name type="scientific">Perkinsus chesapeaki</name>
    <name type="common">Clam parasite</name>
    <name type="synonym">Perkinsus andrewsi</name>
    <dbReference type="NCBI Taxonomy" id="330153"/>
    <lineage>
        <taxon>Eukaryota</taxon>
        <taxon>Sar</taxon>
        <taxon>Alveolata</taxon>
        <taxon>Perkinsozoa</taxon>
        <taxon>Perkinsea</taxon>
        <taxon>Perkinsida</taxon>
        <taxon>Perkinsidae</taxon>
        <taxon>Perkinsus</taxon>
    </lineage>
</organism>
<evidence type="ECO:0000256" key="12">
    <source>
        <dbReference type="ARBA" id="ARBA00023315"/>
    </source>
</evidence>
<accession>A0A7J6MZV2</accession>
<keyword evidence="11" id="KW-1208">Phospholipid metabolism</keyword>
<dbReference type="GO" id="GO:0016020">
    <property type="term" value="C:membrane"/>
    <property type="evidence" value="ECO:0007669"/>
    <property type="project" value="UniProtKB-SubCell"/>
</dbReference>
<keyword evidence="7 13" id="KW-1133">Transmembrane helix</keyword>
<dbReference type="Proteomes" id="UP000591131">
    <property type="component" value="Unassembled WGS sequence"/>
</dbReference>
<evidence type="ECO:0000256" key="3">
    <source>
        <dbReference type="ARBA" id="ARBA00008655"/>
    </source>
</evidence>
<dbReference type="SMART" id="SM00563">
    <property type="entry name" value="PlsC"/>
    <property type="match status" value="1"/>
</dbReference>
<evidence type="ECO:0000256" key="2">
    <source>
        <dbReference type="ARBA" id="ARBA00005189"/>
    </source>
</evidence>
<keyword evidence="12 15" id="KW-0012">Acyltransferase</keyword>
<feature type="domain" description="Phospholipid/glycerol acyltransferase" evidence="14">
    <location>
        <begin position="142"/>
        <end position="257"/>
    </location>
</feature>
<evidence type="ECO:0000256" key="9">
    <source>
        <dbReference type="ARBA" id="ARBA00023136"/>
    </source>
</evidence>
<dbReference type="InterPro" id="IPR002123">
    <property type="entry name" value="Plipid/glycerol_acylTrfase"/>
</dbReference>
<evidence type="ECO:0000256" key="7">
    <source>
        <dbReference type="ARBA" id="ARBA00022989"/>
    </source>
</evidence>
<evidence type="ECO:0000256" key="4">
    <source>
        <dbReference type="ARBA" id="ARBA00022516"/>
    </source>
</evidence>
<evidence type="ECO:0000256" key="6">
    <source>
        <dbReference type="ARBA" id="ARBA00022692"/>
    </source>
</evidence>
<comment type="similarity">
    <text evidence="3">Belongs to the 1-acyl-sn-glycerol-3-phosphate acyltransferase family.</text>
</comment>
<sequence length="359" mass="39961">MLLPEGYTISGGLFFFFLLGYVSLTLACVMGTHLAYKQAALCDTTRIIKTVGHIPASWRAFARPSPDTINYKLIMVMAWTVVPMRFALATMLHFAAILISCVPSERLLVAVIPLSAKIVLRVFGLDVRQHGHRLSPMEAPTIAANHVSYFDIYVLQSCGVAPLSFVAKSAVEDMYIIGHLARAFDCVFVSRGKCPEERKHVVDKIRKKQERVINGATRFQLCVFPEGTTTNGRSVMKFRKGAFESLLPVQPVRLDYTSDHSSYTCLDLLYHMLLHLAIASIEDVYCDVYWLPKVGDSGTTWTGEGIANKARLEIARACDRQDSLHLILDDNASLEGHYEITNFLLNAKTALSSSHIKSD</sequence>
<gene>
    <name evidence="15" type="primary">LPCAT2_5</name>
    <name evidence="15" type="ORF">FOL47_002994</name>
</gene>
<dbReference type="GO" id="GO:0008654">
    <property type="term" value="P:phospholipid biosynthetic process"/>
    <property type="evidence" value="ECO:0007669"/>
    <property type="project" value="UniProtKB-KW"/>
</dbReference>
<keyword evidence="8" id="KW-0443">Lipid metabolism</keyword>
<protein>
    <submittedName>
        <fullName evidence="15">Lysophosphatidylcholine acyltransferase 2</fullName>
    </submittedName>
</protein>
<comment type="pathway">
    <text evidence="2">Lipid metabolism.</text>
</comment>
<dbReference type="PANTHER" id="PTHR23063">
    <property type="entry name" value="PHOSPHOLIPID ACYLTRANSFERASE"/>
    <property type="match status" value="1"/>
</dbReference>
<evidence type="ECO:0000256" key="13">
    <source>
        <dbReference type="SAM" id="Phobius"/>
    </source>
</evidence>
<dbReference type="CDD" id="cd07991">
    <property type="entry name" value="LPLAT_LPCAT1-like"/>
    <property type="match status" value="1"/>
</dbReference>
<evidence type="ECO:0000256" key="8">
    <source>
        <dbReference type="ARBA" id="ARBA00023098"/>
    </source>
</evidence>